<evidence type="ECO:0000256" key="2">
    <source>
        <dbReference type="ARBA" id="ARBA00023125"/>
    </source>
</evidence>
<evidence type="ECO:0000256" key="1">
    <source>
        <dbReference type="ARBA" id="ARBA00023015"/>
    </source>
</evidence>
<evidence type="ECO:0000259" key="4">
    <source>
        <dbReference type="PROSITE" id="PS01124"/>
    </source>
</evidence>
<dbReference type="Pfam" id="PF12852">
    <property type="entry name" value="Cupin_6"/>
    <property type="match status" value="1"/>
</dbReference>
<comment type="caution">
    <text evidence="5">The sequence shown here is derived from an EMBL/GenBank/DDBJ whole genome shotgun (WGS) entry which is preliminary data.</text>
</comment>
<keyword evidence="2 5" id="KW-0238">DNA-binding</keyword>
<dbReference type="EMBL" id="JACHDS010000001">
    <property type="protein sequence ID" value="MBB6171521.1"/>
    <property type="molecule type" value="Genomic_DNA"/>
</dbReference>
<evidence type="ECO:0000256" key="3">
    <source>
        <dbReference type="ARBA" id="ARBA00023163"/>
    </source>
</evidence>
<keyword evidence="6" id="KW-1185">Reference proteome</keyword>
<sequence>MDVLSTLLHEVRARSAVFTRSIMDPPWSLRFLDGTPVTLVSMVRGRGWITPEGGDPVPIDVGDAAVLIGGAPFGISDAPDTPTSVTVHGTEVCVGPDGVPIGEGCRLDDYTWGTDPDGRDAFLMCGYQVAGEVAARVLAVLPPLVVLDCDGSPCAEAGLILDELARQEPGRQVVLDRLLDLLLVSTLRDWFARDATRVPGWYRAMGDPVVGTALRLMHDAPASPWTVAGLAERSGASRAAFARRFADLVGEPPMAYLTGWRMAVAADLLRGTRDTVGAVARRVGYADAFALSTAFKRAYGVRPSEYRAAAAPVAAATG</sequence>
<dbReference type="Pfam" id="PF12833">
    <property type="entry name" value="HTH_18"/>
    <property type="match status" value="1"/>
</dbReference>
<dbReference type="GO" id="GO:0043565">
    <property type="term" value="F:sequence-specific DNA binding"/>
    <property type="evidence" value="ECO:0007669"/>
    <property type="project" value="InterPro"/>
</dbReference>
<dbReference type="PANTHER" id="PTHR46796">
    <property type="entry name" value="HTH-TYPE TRANSCRIPTIONAL ACTIVATOR RHAS-RELATED"/>
    <property type="match status" value="1"/>
</dbReference>
<dbReference type="SMART" id="SM00342">
    <property type="entry name" value="HTH_ARAC"/>
    <property type="match status" value="1"/>
</dbReference>
<dbReference type="PANTHER" id="PTHR46796:SF13">
    <property type="entry name" value="HTH-TYPE TRANSCRIPTIONAL ACTIVATOR RHAS"/>
    <property type="match status" value="1"/>
</dbReference>
<organism evidence="5 6">
    <name type="scientific">Nocardiopsis mwathae</name>
    <dbReference type="NCBI Taxonomy" id="1472723"/>
    <lineage>
        <taxon>Bacteria</taxon>
        <taxon>Bacillati</taxon>
        <taxon>Actinomycetota</taxon>
        <taxon>Actinomycetes</taxon>
        <taxon>Streptosporangiales</taxon>
        <taxon>Nocardiopsidaceae</taxon>
        <taxon>Nocardiopsis</taxon>
    </lineage>
</organism>
<dbReference type="PROSITE" id="PS01124">
    <property type="entry name" value="HTH_ARAC_FAMILY_2"/>
    <property type="match status" value="1"/>
</dbReference>
<dbReference type="RefSeq" id="WP_343070469.1">
    <property type="nucleotide sequence ID" value="NZ_JACHDS010000001.1"/>
</dbReference>
<evidence type="ECO:0000313" key="5">
    <source>
        <dbReference type="EMBL" id="MBB6171521.1"/>
    </source>
</evidence>
<name>A0A7W9YHX8_9ACTN</name>
<dbReference type="InterPro" id="IPR018060">
    <property type="entry name" value="HTH_AraC"/>
</dbReference>
<reference evidence="5 6" key="1">
    <citation type="submission" date="2020-08" db="EMBL/GenBank/DDBJ databases">
        <title>Sequencing the genomes of 1000 actinobacteria strains.</title>
        <authorList>
            <person name="Klenk H.-P."/>
        </authorList>
    </citation>
    <scope>NUCLEOTIDE SEQUENCE [LARGE SCALE GENOMIC DNA]</scope>
    <source>
        <strain evidence="5 6">DSM 46659</strain>
    </source>
</reference>
<evidence type="ECO:0000313" key="6">
    <source>
        <dbReference type="Proteomes" id="UP000546642"/>
    </source>
</evidence>
<dbReference type="GO" id="GO:0003700">
    <property type="term" value="F:DNA-binding transcription factor activity"/>
    <property type="evidence" value="ECO:0007669"/>
    <property type="project" value="InterPro"/>
</dbReference>
<keyword evidence="3" id="KW-0804">Transcription</keyword>
<keyword evidence="1" id="KW-0805">Transcription regulation</keyword>
<dbReference type="Gene3D" id="1.10.10.60">
    <property type="entry name" value="Homeodomain-like"/>
    <property type="match status" value="2"/>
</dbReference>
<accession>A0A7W9YHX8</accession>
<dbReference type="InterPro" id="IPR050204">
    <property type="entry name" value="AraC_XylS_family_regulators"/>
</dbReference>
<proteinExistence type="predicted"/>
<dbReference type="Proteomes" id="UP000546642">
    <property type="component" value="Unassembled WGS sequence"/>
</dbReference>
<dbReference type="InterPro" id="IPR032783">
    <property type="entry name" value="AraC_lig"/>
</dbReference>
<dbReference type="AlphaFoldDB" id="A0A7W9YHX8"/>
<dbReference type="SUPFAM" id="SSF46689">
    <property type="entry name" value="Homeodomain-like"/>
    <property type="match status" value="2"/>
</dbReference>
<protein>
    <submittedName>
        <fullName evidence="5">AraC-like DNA-binding protein</fullName>
    </submittedName>
</protein>
<dbReference type="InterPro" id="IPR009057">
    <property type="entry name" value="Homeodomain-like_sf"/>
</dbReference>
<gene>
    <name evidence="5" type="ORF">HNR23_001581</name>
</gene>
<feature type="domain" description="HTH araC/xylS-type" evidence="4">
    <location>
        <begin position="211"/>
        <end position="309"/>
    </location>
</feature>